<feature type="compositionally biased region" description="Basic and acidic residues" evidence="1">
    <location>
        <begin position="1"/>
        <end position="13"/>
    </location>
</feature>
<evidence type="ECO:0000313" key="2">
    <source>
        <dbReference type="EMBL" id="CAE0343167.1"/>
    </source>
</evidence>
<feature type="compositionally biased region" description="Basic and acidic residues" evidence="1">
    <location>
        <begin position="75"/>
        <end position="87"/>
    </location>
</feature>
<feature type="compositionally biased region" description="Basic residues" evidence="1">
    <location>
        <begin position="59"/>
        <end position="69"/>
    </location>
</feature>
<accession>A0A7S3J1A4</accession>
<feature type="compositionally biased region" description="Basic and acidic residues" evidence="1">
    <location>
        <begin position="43"/>
        <end position="57"/>
    </location>
</feature>
<proteinExistence type="predicted"/>
<gene>
    <name evidence="2" type="ORF">EHAR0213_LOCUS2074</name>
</gene>
<name>A0A7S3J1A4_9SPIT</name>
<organism evidence="2">
    <name type="scientific">Euplotes harpa</name>
    <dbReference type="NCBI Taxonomy" id="151035"/>
    <lineage>
        <taxon>Eukaryota</taxon>
        <taxon>Sar</taxon>
        <taxon>Alveolata</taxon>
        <taxon>Ciliophora</taxon>
        <taxon>Intramacronucleata</taxon>
        <taxon>Spirotrichea</taxon>
        <taxon>Hypotrichia</taxon>
        <taxon>Euplotida</taxon>
        <taxon>Euplotidae</taxon>
        <taxon>Euplotes</taxon>
    </lineage>
</organism>
<dbReference type="AlphaFoldDB" id="A0A7S3J1A4"/>
<dbReference type="EMBL" id="HBII01004541">
    <property type="protein sequence ID" value="CAE0343167.1"/>
    <property type="molecule type" value="Transcribed_RNA"/>
</dbReference>
<sequence length="103" mass="11795">MEIKISKPQRKIDVSNFTPPKQQEPVLLDSIEDSGEFQNLRTSKYDLPKKKSRDPTPKRASKKSSRKSSQKSNSHKAEKPNKEDPPVKRVKGVKKITKIVQLK</sequence>
<protein>
    <submittedName>
        <fullName evidence="2">Uncharacterized protein</fullName>
    </submittedName>
</protein>
<feature type="region of interest" description="Disordered" evidence="1">
    <location>
        <begin position="1"/>
        <end position="103"/>
    </location>
</feature>
<evidence type="ECO:0000256" key="1">
    <source>
        <dbReference type="SAM" id="MobiDB-lite"/>
    </source>
</evidence>
<feature type="compositionally biased region" description="Basic residues" evidence="1">
    <location>
        <begin position="88"/>
        <end position="97"/>
    </location>
</feature>
<reference evidence="2" key="1">
    <citation type="submission" date="2021-01" db="EMBL/GenBank/DDBJ databases">
        <authorList>
            <person name="Corre E."/>
            <person name="Pelletier E."/>
            <person name="Niang G."/>
            <person name="Scheremetjew M."/>
            <person name="Finn R."/>
            <person name="Kale V."/>
            <person name="Holt S."/>
            <person name="Cochrane G."/>
            <person name="Meng A."/>
            <person name="Brown T."/>
            <person name="Cohen L."/>
        </authorList>
    </citation>
    <scope>NUCLEOTIDE SEQUENCE</scope>
    <source>
        <strain evidence="2">FSP1.4</strain>
    </source>
</reference>